<dbReference type="EMBL" id="BAAAHQ010000023">
    <property type="protein sequence ID" value="GAA0936522.1"/>
    <property type="molecule type" value="Genomic_DNA"/>
</dbReference>
<dbReference type="Proteomes" id="UP001501578">
    <property type="component" value="Unassembled WGS sequence"/>
</dbReference>
<reference evidence="1 2" key="1">
    <citation type="journal article" date="2019" name="Int. J. Syst. Evol. Microbiol.">
        <title>The Global Catalogue of Microorganisms (GCM) 10K type strain sequencing project: providing services to taxonomists for standard genome sequencing and annotation.</title>
        <authorList>
            <consortium name="The Broad Institute Genomics Platform"/>
            <consortium name="The Broad Institute Genome Sequencing Center for Infectious Disease"/>
            <person name="Wu L."/>
            <person name="Ma J."/>
        </authorList>
    </citation>
    <scope>NUCLEOTIDE SEQUENCE [LARGE SCALE GENOMIC DNA]</scope>
    <source>
        <strain evidence="1 2">JCM 11136</strain>
    </source>
</reference>
<proteinExistence type="predicted"/>
<organism evidence="1 2">
    <name type="scientific">Nonomuraea longicatena</name>
    <dbReference type="NCBI Taxonomy" id="83682"/>
    <lineage>
        <taxon>Bacteria</taxon>
        <taxon>Bacillati</taxon>
        <taxon>Actinomycetota</taxon>
        <taxon>Actinomycetes</taxon>
        <taxon>Streptosporangiales</taxon>
        <taxon>Streptosporangiaceae</taxon>
        <taxon>Nonomuraea</taxon>
    </lineage>
</organism>
<keyword evidence="2" id="KW-1185">Reference proteome</keyword>
<sequence>MAATLSQTVRSAPDGGRVALTLPPGIAPLTWHAYTRLGGPSFLRAFDFAQAGQHRVIPKKIFPGGRAETFRRQGFDLVVYEAADRSDSCLVWAGPYNEATTWFGGPLPRRGYLNRVLSSVVFADAPEGATLGAASALRGLQQFGTFVYAAGEEVMLTVKDARTAREQVPSWQGAGQGEAEVWKEKLALDPEQADALSGTPYEWRYIVATSTAIVEMTFPRNPATLALARDAGGHRRVDAVVAGIRATWTV</sequence>
<protein>
    <submittedName>
        <fullName evidence="1">Uncharacterized protein</fullName>
    </submittedName>
</protein>
<accession>A0ABN1Q2H9</accession>
<comment type="caution">
    <text evidence="1">The sequence shown here is derived from an EMBL/GenBank/DDBJ whole genome shotgun (WGS) entry which is preliminary data.</text>
</comment>
<name>A0ABN1Q2H9_9ACTN</name>
<evidence type="ECO:0000313" key="1">
    <source>
        <dbReference type="EMBL" id="GAA0936522.1"/>
    </source>
</evidence>
<evidence type="ECO:0000313" key="2">
    <source>
        <dbReference type="Proteomes" id="UP001501578"/>
    </source>
</evidence>
<gene>
    <name evidence="1" type="ORF">GCM10009560_45250</name>
</gene>